<protein>
    <submittedName>
        <fullName evidence="8">Putative transcription factor WRKY family</fullName>
    </submittedName>
</protein>
<evidence type="ECO:0000313" key="8">
    <source>
        <dbReference type="EMBL" id="PRQ28007.1"/>
    </source>
</evidence>
<dbReference type="SMR" id="A0A2P6Q1F9"/>
<reference evidence="8 9" key="1">
    <citation type="journal article" date="2018" name="Nat. Genet.">
        <title>The Rosa genome provides new insights in the design of modern roses.</title>
        <authorList>
            <person name="Bendahmane M."/>
        </authorList>
    </citation>
    <scope>NUCLEOTIDE SEQUENCE [LARGE SCALE GENOMIC DNA]</scope>
    <source>
        <strain evidence="9">cv. Old Blush</strain>
    </source>
</reference>
<evidence type="ECO:0000256" key="4">
    <source>
        <dbReference type="ARBA" id="ARBA00023163"/>
    </source>
</evidence>
<dbReference type="SMART" id="SM00774">
    <property type="entry name" value="WRKY"/>
    <property type="match status" value="1"/>
</dbReference>
<evidence type="ECO:0000256" key="5">
    <source>
        <dbReference type="ARBA" id="ARBA00023242"/>
    </source>
</evidence>
<dbReference type="InterPro" id="IPR003657">
    <property type="entry name" value="WRKY_dom"/>
</dbReference>
<proteinExistence type="predicted"/>
<comment type="caution">
    <text evidence="8">The sequence shown here is derived from an EMBL/GenBank/DDBJ whole genome shotgun (WGS) entry which is preliminary data.</text>
</comment>
<dbReference type="OMA" id="DDPRCVI"/>
<dbReference type="PANTHER" id="PTHR31221">
    <property type="entry name" value="WRKY TRANSCRIPTION FACTOR PROTEIN 1-RELATED"/>
    <property type="match status" value="1"/>
</dbReference>
<dbReference type="InterPro" id="IPR036576">
    <property type="entry name" value="WRKY_dom_sf"/>
</dbReference>
<dbReference type="GO" id="GO:0043565">
    <property type="term" value="F:sequence-specific DNA binding"/>
    <property type="evidence" value="ECO:0007669"/>
    <property type="project" value="InterPro"/>
</dbReference>
<gene>
    <name evidence="8" type="ORF">RchiOBHm_Chr6g0311421</name>
</gene>
<name>A0A2P6Q1F9_ROSCH</name>
<keyword evidence="2" id="KW-0805">Transcription regulation</keyword>
<feature type="domain" description="WRKY" evidence="7">
    <location>
        <begin position="91"/>
        <end position="156"/>
    </location>
</feature>
<dbReference type="AlphaFoldDB" id="A0A2P6Q1F9"/>
<feature type="region of interest" description="Disordered" evidence="6">
    <location>
        <begin position="1"/>
        <end position="22"/>
    </location>
</feature>
<organism evidence="8 9">
    <name type="scientific">Rosa chinensis</name>
    <name type="common">China rose</name>
    <dbReference type="NCBI Taxonomy" id="74649"/>
    <lineage>
        <taxon>Eukaryota</taxon>
        <taxon>Viridiplantae</taxon>
        <taxon>Streptophyta</taxon>
        <taxon>Embryophyta</taxon>
        <taxon>Tracheophyta</taxon>
        <taxon>Spermatophyta</taxon>
        <taxon>Magnoliopsida</taxon>
        <taxon>eudicotyledons</taxon>
        <taxon>Gunneridae</taxon>
        <taxon>Pentapetalae</taxon>
        <taxon>rosids</taxon>
        <taxon>fabids</taxon>
        <taxon>Rosales</taxon>
        <taxon>Rosaceae</taxon>
        <taxon>Rosoideae</taxon>
        <taxon>Rosoideae incertae sedis</taxon>
        <taxon>Rosa</taxon>
    </lineage>
</organism>
<evidence type="ECO:0000256" key="1">
    <source>
        <dbReference type="ARBA" id="ARBA00004123"/>
    </source>
</evidence>
<feature type="compositionally biased region" description="Low complexity" evidence="6">
    <location>
        <begin position="58"/>
        <end position="67"/>
    </location>
</feature>
<comment type="subcellular location">
    <subcellularLocation>
        <location evidence="1">Nucleus</location>
    </subcellularLocation>
</comment>
<dbReference type="OrthoDB" id="693960at2759"/>
<evidence type="ECO:0000313" key="9">
    <source>
        <dbReference type="Proteomes" id="UP000238479"/>
    </source>
</evidence>
<dbReference type="Gramene" id="PRQ28007">
    <property type="protein sequence ID" value="PRQ28007"/>
    <property type="gene ID" value="RchiOBHm_Chr6g0311421"/>
</dbReference>
<keyword evidence="5" id="KW-0539">Nucleus</keyword>
<dbReference type="SUPFAM" id="SSF118290">
    <property type="entry name" value="WRKY DNA-binding domain"/>
    <property type="match status" value="1"/>
</dbReference>
<dbReference type="GO" id="GO:0003700">
    <property type="term" value="F:DNA-binding transcription factor activity"/>
    <property type="evidence" value="ECO:0007669"/>
    <property type="project" value="InterPro"/>
</dbReference>
<evidence type="ECO:0000256" key="3">
    <source>
        <dbReference type="ARBA" id="ARBA00023125"/>
    </source>
</evidence>
<accession>A0A2P6Q1F9</accession>
<keyword evidence="9" id="KW-1185">Reference proteome</keyword>
<dbReference type="PANTHER" id="PTHR31221:SF112">
    <property type="entry name" value="WRKY TRANSCRIPTION FACTOR 50-RELATED"/>
    <property type="match status" value="1"/>
</dbReference>
<dbReference type="PROSITE" id="PS50811">
    <property type="entry name" value="WRKY"/>
    <property type="match status" value="1"/>
</dbReference>
<dbReference type="InterPro" id="IPR044810">
    <property type="entry name" value="WRKY_plant"/>
</dbReference>
<feature type="region of interest" description="Disordered" evidence="6">
    <location>
        <begin position="47"/>
        <end position="80"/>
    </location>
</feature>
<dbReference type="GO" id="GO:0005634">
    <property type="term" value="C:nucleus"/>
    <property type="evidence" value="ECO:0007669"/>
    <property type="project" value="UniProtKB-SubCell"/>
</dbReference>
<evidence type="ECO:0000256" key="6">
    <source>
        <dbReference type="SAM" id="MobiDB-lite"/>
    </source>
</evidence>
<feature type="compositionally biased region" description="Polar residues" evidence="6">
    <location>
        <begin position="1"/>
        <end position="21"/>
    </location>
</feature>
<evidence type="ECO:0000256" key="2">
    <source>
        <dbReference type="ARBA" id="ARBA00023015"/>
    </source>
</evidence>
<dbReference type="Proteomes" id="UP000238479">
    <property type="component" value="Chromosome 6"/>
</dbReference>
<evidence type="ECO:0000259" key="7">
    <source>
        <dbReference type="PROSITE" id="PS50811"/>
    </source>
</evidence>
<dbReference type="Gene3D" id="2.20.25.80">
    <property type="entry name" value="WRKY domain"/>
    <property type="match status" value="1"/>
</dbReference>
<keyword evidence="3" id="KW-0238">DNA-binding</keyword>
<dbReference type="Pfam" id="PF03106">
    <property type="entry name" value="WRKY"/>
    <property type="match status" value="1"/>
</dbReference>
<keyword evidence="4" id="KW-0804">Transcription</keyword>
<dbReference type="EMBL" id="PDCK01000044">
    <property type="protein sequence ID" value="PRQ28007.1"/>
    <property type="molecule type" value="Genomic_DNA"/>
</dbReference>
<sequence>MSNNNFNRSVQTPENDFSDQPNFDEYLMFDDWLEEDHNYVASGSAQNSVNQVNDDDSGGSSSQLGGSTTNENGSVLERQQVKERVAFKMKSEVEILDDGFKWRKYGKKMVKNSPNPRNYYKCSCEGCPVKKRVERDKEDPAFVITTYEGTHNHRTV</sequence>
<dbReference type="FunFam" id="2.20.25.80:FF:000003">
    <property type="entry name" value="WRKY transcription factor 57"/>
    <property type="match status" value="1"/>
</dbReference>